<dbReference type="CDD" id="cd11740">
    <property type="entry name" value="YajQ_like"/>
    <property type="match status" value="1"/>
</dbReference>
<dbReference type="NCBIfam" id="NF003819">
    <property type="entry name" value="PRK05412.1"/>
    <property type="match status" value="1"/>
</dbReference>
<dbReference type="InterPro" id="IPR007551">
    <property type="entry name" value="YajQ/Smlt4090-like"/>
</dbReference>
<keyword evidence="5" id="KW-1185">Reference proteome</keyword>
<dbReference type="SUPFAM" id="SSF89963">
    <property type="entry name" value="YajQ-like"/>
    <property type="match status" value="2"/>
</dbReference>
<gene>
    <name evidence="4" type="ORF">AC731_003895</name>
</gene>
<dbReference type="KEGG" id="thu:AC731_003895"/>
<proteinExistence type="inferred from homology"/>
<dbReference type="GO" id="GO:0005829">
    <property type="term" value="C:cytosol"/>
    <property type="evidence" value="ECO:0007669"/>
    <property type="project" value="TreeGrafter"/>
</dbReference>
<sequence>MPSFDIMSEVDQPSLRNAVEQANRKIDGRHDFKGTSAKIEHAEKLLTLYGDSDFQLDQIKTILLPEMTKKNVDVRCLDYGDVQKISGNKVKQEVKVRVGVDQDLAKKIVKLLKDSKMKVQAAIQGDAVRVSGAKRDVLQEAIALVKKQITDFPLQYGNFRD</sequence>
<dbReference type="InterPro" id="IPR035571">
    <property type="entry name" value="UPF0234-like_C"/>
</dbReference>
<dbReference type="Gene3D" id="3.30.70.860">
    <property type="match status" value="1"/>
</dbReference>
<evidence type="ECO:0000256" key="1">
    <source>
        <dbReference type="ARBA" id="ARBA00022741"/>
    </source>
</evidence>
<dbReference type="STRING" id="1134435.AC731_003895"/>
<comment type="similarity">
    <text evidence="2 3">Belongs to the YajQ family.</text>
</comment>
<protein>
    <recommendedName>
        <fullName evidence="3">Nucleotide-binding protein AC731_003895</fullName>
    </recommendedName>
</protein>
<dbReference type="InterPro" id="IPR036183">
    <property type="entry name" value="YajQ-like_sf"/>
</dbReference>
<name>A0A140IEI0_9RHOO</name>
<dbReference type="AlphaFoldDB" id="A0A140IEI0"/>
<dbReference type="PANTHER" id="PTHR30476">
    <property type="entry name" value="UPF0234 PROTEIN YAJQ"/>
    <property type="match status" value="1"/>
</dbReference>
<comment type="function">
    <text evidence="3">Nucleotide-binding protein.</text>
</comment>
<accession>A0A140IEI0</accession>
<evidence type="ECO:0000313" key="4">
    <source>
        <dbReference type="EMBL" id="AMO36155.1"/>
    </source>
</evidence>
<dbReference type="PANTHER" id="PTHR30476:SF0">
    <property type="entry name" value="UPF0234 PROTEIN YAJQ"/>
    <property type="match status" value="1"/>
</dbReference>
<dbReference type="Gene3D" id="3.30.70.990">
    <property type="entry name" value="YajQ-like, domain 2"/>
    <property type="match status" value="1"/>
</dbReference>
<evidence type="ECO:0000256" key="3">
    <source>
        <dbReference type="HAMAP-Rule" id="MF_00632"/>
    </source>
</evidence>
<dbReference type="EMBL" id="CP014646">
    <property type="protein sequence ID" value="AMO36155.1"/>
    <property type="molecule type" value="Genomic_DNA"/>
</dbReference>
<dbReference type="GO" id="GO:0000166">
    <property type="term" value="F:nucleotide binding"/>
    <property type="evidence" value="ECO:0007669"/>
    <property type="project" value="UniProtKB-UniRule"/>
</dbReference>
<dbReference type="HAMAP" id="MF_00632">
    <property type="entry name" value="UPF0234"/>
    <property type="match status" value="1"/>
</dbReference>
<dbReference type="Pfam" id="PF04461">
    <property type="entry name" value="YajQ"/>
    <property type="match status" value="1"/>
</dbReference>
<organism evidence="4 5">
    <name type="scientific">Thauera humireducens</name>
    <dbReference type="NCBI Taxonomy" id="1134435"/>
    <lineage>
        <taxon>Bacteria</taxon>
        <taxon>Pseudomonadati</taxon>
        <taxon>Pseudomonadota</taxon>
        <taxon>Betaproteobacteria</taxon>
        <taxon>Rhodocyclales</taxon>
        <taxon>Zoogloeaceae</taxon>
        <taxon>Thauera</taxon>
    </lineage>
</organism>
<reference evidence="5" key="1">
    <citation type="submission" date="2016-03" db="EMBL/GenBank/DDBJ databases">
        <authorList>
            <person name="Ma C."/>
            <person name="Zhou S."/>
            <person name="Yang G."/>
        </authorList>
    </citation>
    <scope>NUCLEOTIDE SEQUENCE [LARGE SCALE GENOMIC DNA]</scope>
    <source>
        <strain evidence="5">SgZ-1</strain>
    </source>
</reference>
<dbReference type="InterPro" id="IPR035570">
    <property type="entry name" value="UPF0234_N"/>
</dbReference>
<evidence type="ECO:0000313" key="5">
    <source>
        <dbReference type="Proteomes" id="UP000036902"/>
    </source>
</evidence>
<keyword evidence="1 3" id="KW-0547">Nucleotide-binding</keyword>
<dbReference type="RefSeq" id="WP_004251971.1">
    <property type="nucleotide sequence ID" value="NZ_CP014646.1"/>
</dbReference>
<evidence type="ECO:0000256" key="2">
    <source>
        <dbReference type="ARBA" id="ARBA00093450"/>
    </source>
</evidence>
<dbReference type="Proteomes" id="UP000036902">
    <property type="component" value="Chromosome"/>
</dbReference>